<dbReference type="NCBIfam" id="TIGR00756">
    <property type="entry name" value="PPR"/>
    <property type="match status" value="2"/>
</dbReference>
<feature type="repeat" description="PPR" evidence="2">
    <location>
        <begin position="190"/>
        <end position="225"/>
    </location>
</feature>
<name>A0A0D3CV83_BRAOL</name>
<dbReference type="Pfam" id="PF03767">
    <property type="entry name" value="Acid_phosphat_B"/>
    <property type="match status" value="1"/>
</dbReference>
<keyword evidence="4" id="KW-1185">Reference proteome</keyword>
<dbReference type="InterPro" id="IPR052308">
    <property type="entry name" value="PPR_domain-containing"/>
</dbReference>
<sequence>MTRPDAFSESVQLSPTSSLLYSDIQYHLNLIRTYPDDMSNMSVPFDQSDLGLVQFIDRDRDATLPPCPSSGRIVQNPTLSKAVPVGKAMIPFPLGRDPSSLPKINPNCDDIDMDRRPISLRYRVTAMLGLSNLDKAVEYSHHAVSEKYRFKRDTVFICNSVIGAMCDAKSYEEAISLFNYFFNESQTLPNMLSCNLIIKAHCDQGCLDDALDLFSHIVLDGRLSPGVDTYVILTKALVDAKRLDEACVLVASMGRCYFMVYDVLIRGLLDAGRYVKASQIIEELKSKLPWRVYHMAMALYKVSLMEYWFKQGKDEEAMEIYKVLDMSEQMNDIVGNRVLRVLVEHGKKTEAWELFDEIIGFCYPDTIGIVMKSFSDEKTIPLSWASETCYRTIIACLCEQGKMSEAEEFFAKMFSNCEEEELMVGPDVSTFRAMVNGEILIRLPDKSIVGLIKELKESAATKFKTFQIPVDWMLETITVVDSQVPVGDEVNLHCTSWRFAVETNNLAPWSTIPAECTEYVKGYVTDLERVSEEASVFASTVISPPATTRMRGFSTSMSNLPYYIDHGFGVEVFDHSEFDKWVERGVAPAIAPSLNLYQRVIDLGYRVFLLTGRKESHRVVTVENLINAGRFQNWDKLILSVMNEEDNRNSNCYGPHSLIKVNCCWLAQAGQYKIGVCETSSEVYEESICRA</sequence>
<dbReference type="HOGENOM" id="CLU_398697_0_0_1"/>
<protein>
    <recommendedName>
        <fullName evidence="5">Pentatricopeptide repeat-containing protein</fullName>
    </recommendedName>
</protein>
<dbReference type="InterPro" id="IPR002885">
    <property type="entry name" value="PPR_rpt"/>
</dbReference>
<dbReference type="PROSITE" id="PS51375">
    <property type="entry name" value="PPR"/>
    <property type="match status" value="2"/>
</dbReference>
<organism evidence="3 4">
    <name type="scientific">Brassica oleracea var. oleracea</name>
    <dbReference type="NCBI Taxonomy" id="109376"/>
    <lineage>
        <taxon>Eukaryota</taxon>
        <taxon>Viridiplantae</taxon>
        <taxon>Streptophyta</taxon>
        <taxon>Embryophyta</taxon>
        <taxon>Tracheophyta</taxon>
        <taxon>Spermatophyta</taxon>
        <taxon>Magnoliopsida</taxon>
        <taxon>eudicotyledons</taxon>
        <taxon>Gunneridae</taxon>
        <taxon>Pentapetalae</taxon>
        <taxon>rosids</taxon>
        <taxon>malvids</taxon>
        <taxon>Brassicales</taxon>
        <taxon>Brassicaceae</taxon>
        <taxon>Brassiceae</taxon>
        <taxon>Brassica</taxon>
    </lineage>
</organism>
<evidence type="ECO:0000256" key="1">
    <source>
        <dbReference type="ARBA" id="ARBA00022737"/>
    </source>
</evidence>
<dbReference type="PANTHER" id="PTHR47937">
    <property type="entry name" value="PLASTID TRANSCRIPTIONALLY ACTIVE CHROMOSOME 2-LIKE PROTEIN"/>
    <property type="match status" value="1"/>
</dbReference>
<evidence type="ECO:0000313" key="3">
    <source>
        <dbReference type="EnsemblPlants" id="Bo6g078000.1"/>
    </source>
</evidence>
<keyword evidence="1" id="KW-0677">Repeat</keyword>
<dbReference type="Proteomes" id="UP000032141">
    <property type="component" value="Chromosome C6"/>
</dbReference>
<dbReference type="Gene3D" id="1.25.40.10">
    <property type="entry name" value="Tetratricopeptide repeat domain"/>
    <property type="match status" value="1"/>
</dbReference>
<feature type="repeat" description="PPR" evidence="2">
    <location>
        <begin position="386"/>
        <end position="416"/>
    </location>
</feature>
<dbReference type="AlphaFoldDB" id="A0A0D3CV83"/>
<dbReference type="InterPro" id="IPR011990">
    <property type="entry name" value="TPR-like_helical_dom_sf"/>
</dbReference>
<dbReference type="Pfam" id="PF01535">
    <property type="entry name" value="PPR"/>
    <property type="match status" value="4"/>
</dbReference>
<dbReference type="EnsemblPlants" id="Bo6g078000.1">
    <property type="protein sequence ID" value="Bo6g078000.1"/>
    <property type="gene ID" value="Bo6g078000"/>
</dbReference>
<reference evidence="3 4" key="1">
    <citation type="journal article" date="2014" name="Genome Biol.">
        <title>Transcriptome and methylome profiling reveals relics of genome dominance in the mesopolyploid Brassica oleracea.</title>
        <authorList>
            <person name="Parkin I.A."/>
            <person name="Koh C."/>
            <person name="Tang H."/>
            <person name="Robinson S.J."/>
            <person name="Kagale S."/>
            <person name="Clarke W.E."/>
            <person name="Town C.D."/>
            <person name="Nixon J."/>
            <person name="Krishnakumar V."/>
            <person name="Bidwell S.L."/>
            <person name="Denoeud F."/>
            <person name="Belcram H."/>
            <person name="Links M.G."/>
            <person name="Just J."/>
            <person name="Clarke C."/>
            <person name="Bender T."/>
            <person name="Huebert T."/>
            <person name="Mason A.S."/>
            <person name="Pires J.C."/>
            <person name="Barker G."/>
            <person name="Moore J."/>
            <person name="Walley P.G."/>
            <person name="Manoli S."/>
            <person name="Batley J."/>
            <person name="Edwards D."/>
            <person name="Nelson M.N."/>
            <person name="Wang X."/>
            <person name="Paterson A.H."/>
            <person name="King G."/>
            <person name="Bancroft I."/>
            <person name="Chalhoub B."/>
            <person name="Sharpe A.G."/>
        </authorList>
    </citation>
    <scope>NUCLEOTIDE SEQUENCE</scope>
    <source>
        <strain evidence="3 4">cv. TO1000</strain>
    </source>
</reference>
<dbReference type="PANTHER" id="PTHR47937:SF3">
    <property type="entry name" value="PENTACOTRIPEPTIDE-REPEAT REGION OF PRORP DOMAIN-CONTAINING PROTEIN"/>
    <property type="match status" value="1"/>
</dbReference>
<evidence type="ECO:0008006" key="5">
    <source>
        <dbReference type="Google" id="ProtNLM"/>
    </source>
</evidence>
<dbReference type="Gramene" id="Bo6g078000.1">
    <property type="protein sequence ID" value="Bo6g078000.1"/>
    <property type="gene ID" value="Bo6g078000"/>
</dbReference>
<dbReference type="Gene3D" id="3.40.50.1000">
    <property type="entry name" value="HAD superfamily/HAD-like"/>
    <property type="match status" value="1"/>
</dbReference>
<reference evidence="3" key="2">
    <citation type="submission" date="2015-03" db="UniProtKB">
        <authorList>
            <consortium name="EnsemblPlants"/>
        </authorList>
    </citation>
    <scope>IDENTIFICATION</scope>
</reference>
<dbReference type="InterPro" id="IPR023214">
    <property type="entry name" value="HAD_sf"/>
</dbReference>
<proteinExistence type="predicted"/>
<dbReference type="InterPro" id="IPR005519">
    <property type="entry name" value="Acid_phosphat_B-like"/>
</dbReference>
<evidence type="ECO:0000256" key="2">
    <source>
        <dbReference type="PROSITE-ProRule" id="PRU00708"/>
    </source>
</evidence>
<accession>A0A0D3CV83</accession>
<dbReference type="eggNOG" id="KOG4197">
    <property type="taxonomic scope" value="Eukaryota"/>
</dbReference>
<evidence type="ECO:0000313" key="4">
    <source>
        <dbReference type="Proteomes" id="UP000032141"/>
    </source>
</evidence>